<dbReference type="AlphaFoldDB" id="A0AAJ1TEW4"/>
<proteinExistence type="predicted"/>
<comment type="caution">
    <text evidence="1">The sequence shown here is derived from an EMBL/GenBank/DDBJ whole genome shotgun (WGS) entry which is preliminary data.</text>
</comment>
<accession>A0AAJ1TEW4</accession>
<gene>
    <name evidence="1" type="ORF">J2Z48_001823</name>
</gene>
<reference evidence="1 2" key="1">
    <citation type="submission" date="2023-07" db="EMBL/GenBank/DDBJ databases">
        <title>Genomic Encyclopedia of Type Strains, Phase IV (KMG-IV): sequencing the most valuable type-strain genomes for metagenomic binning, comparative biology and taxonomic classification.</title>
        <authorList>
            <person name="Goeker M."/>
        </authorList>
    </citation>
    <scope>NUCLEOTIDE SEQUENCE [LARGE SCALE GENOMIC DNA]</scope>
    <source>
        <strain evidence="1 2">DSM 46876</strain>
    </source>
</reference>
<dbReference type="Proteomes" id="UP001238450">
    <property type="component" value="Unassembled WGS sequence"/>
</dbReference>
<evidence type="ECO:0000313" key="2">
    <source>
        <dbReference type="Proteomes" id="UP001238450"/>
    </source>
</evidence>
<evidence type="ECO:0000313" key="1">
    <source>
        <dbReference type="EMBL" id="MDQ0417650.1"/>
    </source>
</evidence>
<dbReference type="EMBL" id="JAUSUV010000007">
    <property type="protein sequence ID" value="MDQ0417650.1"/>
    <property type="molecule type" value="Genomic_DNA"/>
</dbReference>
<keyword evidence="2" id="KW-1185">Reference proteome</keyword>
<name>A0AAJ1TEW4_9BACL</name>
<sequence>MNRKERLEISITKEGAGVWICRMKEVFQK</sequence>
<protein>
    <submittedName>
        <fullName evidence="1">Uncharacterized protein</fullName>
    </submittedName>
</protein>
<organism evidence="1 2">
    <name type="scientific">Croceifilum oryzae</name>
    <dbReference type="NCBI Taxonomy" id="1553429"/>
    <lineage>
        <taxon>Bacteria</taxon>
        <taxon>Bacillati</taxon>
        <taxon>Bacillota</taxon>
        <taxon>Bacilli</taxon>
        <taxon>Bacillales</taxon>
        <taxon>Thermoactinomycetaceae</taxon>
        <taxon>Croceifilum</taxon>
    </lineage>
</organism>